<dbReference type="EMBL" id="CP029520">
    <property type="protein sequence ID" value="AYU78574.1"/>
    <property type="molecule type" value="Genomic_DNA"/>
</dbReference>
<evidence type="ECO:0000313" key="2">
    <source>
        <dbReference type="EMBL" id="AYU78574.1"/>
    </source>
</evidence>
<dbReference type="VEuPathDB" id="TriTrypDB:LdBPK_211130.1"/>
<name>A0A3Q8IAW3_LEIDO</name>
<dbReference type="AlphaFoldDB" id="A0A3Q8IAW3"/>
<proteinExistence type="predicted"/>
<organism evidence="2 3">
    <name type="scientific">Leishmania donovani</name>
    <dbReference type="NCBI Taxonomy" id="5661"/>
    <lineage>
        <taxon>Eukaryota</taxon>
        <taxon>Discoba</taxon>
        <taxon>Euglenozoa</taxon>
        <taxon>Kinetoplastea</taxon>
        <taxon>Metakinetoplastina</taxon>
        <taxon>Trypanosomatida</taxon>
        <taxon>Trypanosomatidae</taxon>
        <taxon>Leishmaniinae</taxon>
        <taxon>Leishmania</taxon>
    </lineage>
</organism>
<reference evidence="2 3" key="1">
    <citation type="journal article" date="2018" name="Sci. Rep.">
        <title>A complete Leishmania donovani reference genome identifies novel genetic variations associated with virulence.</title>
        <authorList>
            <person name="Lypaczewski P."/>
            <person name="Hoshizaki J."/>
            <person name="Zhang W.-W."/>
            <person name="McCall L.-I."/>
            <person name="Torcivia-Rodriguez J."/>
            <person name="Simonyan V."/>
            <person name="Kaur A."/>
            <person name="Dewar K."/>
            <person name="Matlashewski G."/>
        </authorList>
    </citation>
    <scope>NUCLEOTIDE SEQUENCE [LARGE SCALE GENOMIC DNA]</scope>
    <source>
        <strain evidence="2 3">LdCL</strain>
    </source>
</reference>
<dbReference type="OrthoDB" id="266585at2759"/>
<dbReference type="VEuPathDB" id="TriTrypDB:LDHU3_21.1330"/>
<dbReference type="VEuPathDB" id="TriTrypDB:LdCL_210016300"/>
<dbReference type="Proteomes" id="UP000274082">
    <property type="component" value="Chromosome 21"/>
</dbReference>
<gene>
    <name evidence="2" type="ORF">LdCL_210016300</name>
</gene>
<sequence>MLSFPRLSALPARRCRTTAFHETPLASAARCHRQWHSTLAASNCGGIAAAPAARRADPCLATSSSSAQALSSHSCPTAAVLVDASDSALVTLPYCLAGVQEKVRAHLRSLLVQRLLAPLLTESLANFFGEQDSEGSSDTHPDRSGDAAAMTSAVVHSVTQSPSALRYLAFSHQHPQLRHPSWAPLWAASPSSNTPLSAAPRTSHAEPYAEIRADAKRPDEAAPDAFDVHVTLVDQDAAEALVRPCLGELAPLLGCRACGSFRAVTTAARNAVSAAFSPSTKAEAPPAQLSAPSPSLPPSLPVVTYWECCRVDSYIPSYVQVQAAVRHLLLRRRPTADYTANAWPAAAAALMSAPQLPRARPLALVAVVVPDHLTALYSEFLDMLERESGQWMQHQQHQRRGATCGGPVHLLLFNSKGLAREYAVV</sequence>
<protein>
    <submittedName>
        <fullName evidence="2">Uncharacterized protein</fullName>
    </submittedName>
</protein>
<feature type="region of interest" description="Disordered" evidence="1">
    <location>
        <begin position="130"/>
        <end position="150"/>
    </location>
</feature>
<evidence type="ECO:0000313" key="3">
    <source>
        <dbReference type="Proteomes" id="UP000274082"/>
    </source>
</evidence>
<keyword evidence="3" id="KW-1185">Reference proteome</keyword>
<accession>A0A3Q8IAW3</accession>
<evidence type="ECO:0000256" key="1">
    <source>
        <dbReference type="SAM" id="MobiDB-lite"/>
    </source>
</evidence>